<dbReference type="Proteomes" id="UP000281028">
    <property type="component" value="Unassembled WGS sequence"/>
</dbReference>
<name>A0A433WJ70_9BACT</name>
<evidence type="ECO:0000313" key="1">
    <source>
        <dbReference type="EMBL" id="NSL89104.1"/>
    </source>
</evidence>
<dbReference type="SUPFAM" id="SSF48452">
    <property type="entry name" value="TPR-like"/>
    <property type="match status" value="1"/>
</dbReference>
<reference evidence="1" key="1">
    <citation type="submission" date="2020-05" db="EMBL/GenBank/DDBJ databases">
        <title>Chitinophaga laudate sp. nov., isolated from a tropical peat swamp.</title>
        <authorList>
            <person name="Goh C.B.S."/>
            <person name="Lee M.S."/>
            <person name="Parimannan S."/>
            <person name="Pasbakhsh P."/>
            <person name="Yule C.M."/>
            <person name="Rajandas H."/>
            <person name="Loke S."/>
            <person name="Croft L."/>
            <person name="Tan J.B.L."/>
        </authorList>
    </citation>
    <scope>NUCLEOTIDE SEQUENCE</scope>
    <source>
        <strain evidence="1">Mgbs1</strain>
    </source>
</reference>
<dbReference type="Pfam" id="PF12771">
    <property type="entry name" value="SusD-like_2"/>
    <property type="match status" value="1"/>
</dbReference>
<dbReference type="PROSITE" id="PS51257">
    <property type="entry name" value="PROKAR_LIPOPROTEIN"/>
    <property type="match status" value="1"/>
</dbReference>
<organism evidence="1 2">
    <name type="scientific">Chitinophaga solisilvae</name>
    <dbReference type="NCBI Taxonomy" id="1233460"/>
    <lineage>
        <taxon>Bacteria</taxon>
        <taxon>Pseudomonadati</taxon>
        <taxon>Bacteroidota</taxon>
        <taxon>Chitinophagia</taxon>
        <taxon>Chitinophagales</taxon>
        <taxon>Chitinophagaceae</taxon>
        <taxon>Chitinophaga</taxon>
    </lineage>
</organism>
<dbReference type="EMBL" id="RIAR02000001">
    <property type="protein sequence ID" value="NSL89104.1"/>
    <property type="molecule type" value="Genomic_DNA"/>
</dbReference>
<keyword evidence="2" id="KW-1185">Reference proteome</keyword>
<dbReference type="InterPro" id="IPR041662">
    <property type="entry name" value="SusD-like_2"/>
</dbReference>
<keyword evidence="1" id="KW-0449">Lipoprotein</keyword>
<dbReference type="InterPro" id="IPR011990">
    <property type="entry name" value="TPR-like_helical_dom_sf"/>
</dbReference>
<accession>A0A433WJ70</accession>
<comment type="caution">
    <text evidence="1">The sequence shown here is derived from an EMBL/GenBank/DDBJ whole genome shotgun (WGS) entry which is preliminary data.</text>
</comment>
<proteinExistence type="predicted"/>
<dbReference type="OrthoDB" id="614457at2"/>
<evidence type="ECO:0000313" key="2">
    <source>
        <dbReference type="Proteomes" id="UP000281028"/>
    </source>
</evidence>
<gene>
    <name evidence="1" type="ORF">ECE50_019835</name>
</gene>
<sequence>MKHWKYLTGSLVALSFTACTDKVLDRINTNLNDPKDVAVVNEISTVTTETAFGTTGTDMAWYASVFVEHNAGTYGQMLAADNRTAVNASSLMNNSWNAVYDNMMILNDIINKCSPGGKEQENKASLGIAQTLMAYNLAVTSDMWGQVPFKEALKGMGNFKPKYDKQQELYEKTIQPLLDSAIKNFARPTPDGVITALGNTDLIYHGDVEMWTMAAWSLKARYYLHMSTVQPAAVDKALEAVANGFADAGSEMLFNVYQATATGENPWFQFNSDRQYLSIGKTLYDIMTQRNDPRIAKYFVPKASGYVPAPNGTADETYSKYSVSRLSYPGSSEARIAATPLMTYHELKFIEAELKARKNEDFKPALQAAVEASFAYHKATGGAAYYTAQVVPLLGTTQAANLKEILTQKYIALYEAESLESYNDYRRTRIPALNNPNNNVASYGFVERFPYPTSETSANGANVPKVNIFRDKIWWAGGTE</sequence>
<dbReference type="Gene3D" id="1.25.40.390">
    <property type="match status" value="1"/>
</dbReference>
<dbReference type="AlphaFoldDB" id="A0A433WJ70"/>
<protein>
    <submittedName>
        <fullName evidence="1">SusD/RagB family nutrient-binding outer membrane lipoprotein</fullName>
    </submittedName>
</protein>